<dbReference type="Gramene" id="Bo5g039110.1">
    <property type="protein sequence ID" value="Bo5g039110.1"/>
    <property type="gene ID" value="Bo5g039110"/>
</dbReference>
<evidence type="ECO:0000256" key="1">
    <source>
        <dbReference type="SAM" id="MobiDB-lite"/>
    </source>
</evidence>
<evidence type="ECO:0000313" key="2">
    <source>
        <dbReference type="EnsemblPlants" id="Bo5g039110.1"/>
    </source>
</evidence>
<keyword evidence="3" id="KW-1185">Reference proteome</keyword>
<organism evidence="2 3">
    <name type="scientific">Brassica oleracea var. oleracea</name>
    <dbReference type="NCBI Taxonomy" id="109376"/>
    <lineage>
        <taxon>Eukaryota</taxon>
        <taxon>Viridiplantae</taxon>
        <taxon>Streptophyta</taxon>
        <taxon>Embryophyta</taxon>
        <taxon>Tracheophyta</taxon>
        <taxon>Spermatophyta</taxon>
        <taxon>Magnoliopsida</taxon>
        <taxon>eudicotyledons</taxon>
        <taxon>Gunneridae</taxon>
        <taxon>Pentapetalae</taxon>
        <taxon>rosids</taxon>
        <taxon>malvids</taxon>
        <taxon>Brassicales</taxon>
        <taxon>Brassicaceae</taxon>
        <taxon>Brassiceae</taxon>
        <taxon>Brassica</taxon>
    </lineage>
</organism>
<reference evidence="2 3" key="1">
    <citation type="journal article" date="2014" name="Genome Biol.">
        <title>Transcriptome and methylome profiling reveals relics of genome dominance in the mesopolyploid Brassica oleracea.</title>
        <authorList>
            <person name="Parkin I.A."/>
            <person name="Koh C."/>
            <person name="Tang H."/>
            <person name="Robinson S.J."/>
            <person name="Kagale S."/>
            <person name="Clarke W.E."/>
            <person name="Town C.D."/>
            <person name="Nixon J."/>
            <person name="Krishnakumar V."/>
            <person name="Bidwell S.L."/>
            <person name="Denoeud F."/>
            <person name="Belcram H."/>
            <person name="Links M.G."/>
            <person name="Just J."/>
            <person name="Clarke C."/>
            <person name="Bender T."/>
            <person name="Huebert T."/>
            <person name="Mason A.S."/>
            <person name="Pires J.C."/>
            <person name="Barker G."/>
            <person name="Moore J."/>
            <person name="Walley P.G."/>
            <person name="Manoli S."/>
            <person name="Batley J."/>
            <person name="Edwards D."/>
            <person name="Nelson M.N."/>
            <person name="Wang X."/>
            <person name="Paterson A.H."/>
            <person name="King G."/>
            <person name="Bancroft I."/>
            <person name="Chalhoub B."/>
            <person name="Sharpe A.G."/>
        </authorList>
    </citation>
    <scope>NUCLEOTIDE SEQUENCE</scope>
    <source>
        <strain evidence="2 3">cv. TO1000</strain>
    </source>
</reference>
<feature type="region of interest" description="Disordered" evidence="1">
    <location>
        <begin position="1"/>
        <end position="20"/>
    </location>
</feature>
<dbReference type="EnsemblPlants" id="Bo5g039110.1">
    <property type="protein sequence ID" value="Bo5g039110.1"/>
    <property type="gene ID" value="Bo5g039110"/>
</dbReference>
<feature type="region of interest" description="Disordered" evidence="1">
    <location>
        <begin position="43"/>
        <end position="90"/>
    </location>
</feature>
<feature type="compositionally biased region" description="Polar residues" evidence="1">
    <location>
        <begin position="1"/>
        <end position="11"/>
    </location>
</feature>
<dbReference type="AlphaFoldDB" id="A0A0D3CCK8"/>
<sequence>MVQKTRNQQYQADDDIPASQQSINDLQAQITDLVAAVDALTTQRAIPPPRQGRVDRAYESDGNGEENPFAALRQQCDQRVNRRTANNSDS</sequence>
<dbReference type="HOGENOM" id="CLU_167104_0_0_1"/>
<name>A0A0D3CCK8_BRAOL</name>
<feature type="compositionally biased region" description="Polar residues" evidence="1">
    <location>
        <begin position="75"/>
        <end position="90"/>
    </location>
</feature>
<accession>A0A0D3CCK8</accession>
<proteinExistence type="predicted"/>
<reference evidence="2" key="2">
    <citation type="submission" date="2015-03" db="UniProtKB">
        <authorList>
            <consortium name="EnsemblPlants"/>
        </authorList>
    </citation>
    <scope>IDENTIFICATION</scope>
</reference>
<dbReference type="Proteomes" id="UP000032141">
    <property type="component" value="Chromosome C5"/>
</dbReference>
<evidence type="ECO:0000313" key="3">
    <source>
        <dbReference type="Proteomes" id="UP000032141"/>
    </source>
</evidence>
<protein>
    <submittedName>
        <fullName evidence="2">Uncharacterized protein</fullName>
    </submittedName>
</protein>